<dbReference type="Gene3D" id="1.10.1370.20">
    <property type="entry name" value="Oligoendopeptidase f, C-terminal domain"/>
    <property type="match status" value="1"/>
</dbReference>
<dbReference type="PANTHER" id="PTHR11804:SF45">
    <property type="entry name" value="SIMILAR TO OLIGOENDOPEPTIDASE"/>
    <property type="match status" value="1"/>
</dbReference>
<comment type="similarity">
    <text evidence="6">Belongs to the peptidase M3B family.</text>
</comment>
<dbReference type="Gene3D" id="1.20.140.70">
    <property type="entry name" value="Oligopeptidase f, N-terminal domain"/>
    <property type="match status" value="1"/>
</dbReference>
<dbReference type="InterPro" id="IPR042088">
    <property type="entry name" value="OligoPept_F_C"/>
</dbReference>
<keyword evidence="5 6" id="KW-0482">Metalloprotease</keyword>
<dbReference type="CDD" id="cd09609">
    <property type="entry name" value="M3B_PepF"/>
    <property type="match status" value="1"/>
</dbReference>
<dbReference type="EC" id="3.4.24.-" evidence="6"/>
<evidence type="ECO:0000313" key="9">
    <source>
        <dbReference type="EMBL" id="EIW00176.1"/>
    </source>
</evidence>
<dbReference type="Pfam" id="PF08439">
    <property type="entry name" value="Peptidase_M3_N"/>
    <property type="match status" value="1"/>
</dbReference>
<dbReference type="Pfam" id="PF01432">
    <property type="entry name" value="Peptidase_M3"/>
    <property type="match status" value="1"/>
</dbReference>
<dbReference type="GO" id="GO:0006518">
    <property type="term" value="P:peptide metabolic process"/>
    <property type="evidence" value="ECO:0007669"/>
    <property type="project" value="TreeGrafter"/>
</dbReference>
<comment type="cofactor">
    <cofactor evidence="6">
        <name>Zn(2+)</name>
        <dbReference type="ChEBI" id="CHEBI:29105"/>
    </cofactor>
    <text evidence="6">Binds 1 zinc ion.</text>
</comment>
<feature type="domain" description="Peptidase M3A/M3B catalytic" evidence="7">
    <location>
        <begin position="230"/>
        <end position="611"/>
    </location>
</feature>
<evidence type="ECO:0000313" key="10">
    <source>
        <dbReference type="Proteomes" id="UP000005110"/>
    </source>
</evidence>
<accession>I9KTK5</accession>
<dbReference type="PANTHER" id="PTHR11804">
    <property type="entry name" value="PROTEASE M3 THIMET OLIGOPEPTIDASE-RELATED"/>
    <property type="match status" value="1"/>
</dbReference>
<dbReference type="EMBL" id="CM001486">
    <property type="protein sequence ID" value="EIW00176.1"/>
    <property type="molecule type" value="Genomic_DNA"/>
</dbReference>
<dbReference type="GO" id="GO:0006508">
    <property type="term" value="P:proteolysis"/>
    <property type="evidence" value="ECO:0007669"/>
    <property type="project" value="UniProtKB-KW"/>
</dbReference>
<dbReference type="InterPro" id="IPR045090">
    <property type="entry name" value="Pept_M3A_M3B"/>
</dbReference>
<keyword evidence="4 6" id="KW-0862">Zinc</keyword>
<reference evidence="9 10" key="1">
    <citation type="submission" date="2012-02" db="EMBL/GenBank/DDBJ databases">
        <title>Improved High-Quality Draft sequence of Thermoanaerobacter siderophilus SR4.</title>
        <authorList>
            <consortium name="US DOE Joint Genome Institute"/>
            <person name="Lucas S."/>
            <person name="Han J."/>
            <person name="Lapidus A."/>
            <person name="Cheng J.-F."/>
            <person name="Goodwin L."/>
            <person name="Pitluck S."/>
            <person name="Peters L."/>
            <person name="Detter J.C."/>
            <person name="Han C."/>
            <person name="Tapia R."/>
            <person name="Land M."/>
            <person name="Hauser L."/>
            <person name="Kyrpides N."/>
            <person name="Ivanova N."/>
            <person name="Pagani I."/>
            <person name="Hemme C."/>
            <person name="Woyke T."/>
        </authorList>
    </citation>
    <scope>NUCLEOTIDE SEQUENCE [LARGE SCALE GENOMIC DNA]</scope>
    <source>
        <strain evidence="9 10">SR4</strain>
    </source>
</reference>
<gene>
    <name evidence="9" type="ORF">ThesiDRAFT1_1215</name>
</gene>
<dbReference type="InterPro" id="IPR001567">
    <property type="entry name" value="Pept_M3A_M3B_dom"/>
</dbReference>
<dbReference type="AlphaFoldDB" id="I9KTK5"/>
<dbReference type="HOGENOM" id="CLU_1562165_0_0_9"/>
<dbReference type="GO" id="GO:0046872">
    <property type="term" value="F:metal ion binding"/>
    <property type="evidence" value="ECO:0007669"/>
    <property type="project" value="UniProtKB-UniRule"/>
</dbReference>
<dbReference type="GO" id="GO:0004222">
    <property type="term" value="F:metalloendopeptidase activity"/>
    <property type="evidence" value="ECO:0007669"/>
    <property type="project" value="UniProtKB-UniRule"/>
</dbReference>
<evidence type="ECO:0000256" key="4">
    <source>
        <dbReference type="ARBA" id="ARBA00022833"/>
    </source>
</evidence>
<comment type="function">
    <text evidence="6">Has oligopeptidase activity and degrades a variety of small bioactive peptides.</text>
</comment>
<keyword evidence="10" id="KW-1185">Reference proteome</keyword>
<keyword evidence="1 6" id="KW-0645">Protease</keyword>
<dbReference type="InterPro" id="IPR004438">
    <property type="entry name" value="Peptidase_M3B"/>
</dbReference>
<dbReference type="PATRIC" id="fig|880478.3.peg.2413"/>
<evidence type="ECO:0000256" key="6">
    <source>
        <dbReference type="RuleBase" id="RU368091"/>
    </source>
</evidence>
<sequence length="629" mass="73288">MQNQFGLILFFEGVSYNYQKLKGGIFLSTHLLDRKDVDERLTWDLSGIFKTEEEYEATVKKTEELTKELEEEFKGKLTTPENINKCLDKLRSIAELLTLAGSYAYLAVAVDQTNTENLQRQMKFRNVASNIESRISFVESEIIQQEEEVINKAIEGSKENANYLKEILRKKKHALHPEVERALSALSPVLEIFEDIYNMAKLADMDFGTFKVEDKEYPLSFSLFETKWEYEKDAKVRRAAFEAFYRKLKEYQHTIAAVYQAQVQKEKIIATLRGFDSVIDSLLFPQKVERDMYERQIDLIMENLAPHIRKFAKLLQRIHGLDEMTFADLKLEVDPDFEPEVTIEEAKRYIEEGLSVFGEDYREMIRRAFSERWIDFAENRGKATGAFCATPYGAHPYVLINWADKMREVFVLAHELGHAWHFYLAHQHQNIFDSRPSLYFIEAPSTMNELLMANYLMQKNSNDKRMKRWVLSTLISRTYYHNFVTHLLEAAYQREVYRIIDEGGSVTAPTLNKIKREVLEKFWGDAVKINEGAELTWMRQPHYYMGLYPYTYSAGLTIATQVNKRYLEEGQKALEDWKEVLKAGGTKTPVELAKMAGVDITTEKPLLDTIQYIGSIIDEIIKLTEELEK</sequence>
<keyword evidence="2 6" id="KW-0479">Metal-binding</keyword>
<evidence type="ECO:0000256" key="3">
    <source>
        <dbReference type="ARBA" id="ARBA00022801"/>
    </source>
</evidence>
<dbReference type="Proteomes" id="UP000005110">
    <property type="component" value="Chromosome"/>
</dbReference>
<name>I9KTK5_9THEO</name>
<organism evidence="9 10">
    <name type="scientific">Thermoanaerobacter siderophilus SR4</name>
    <dbReference type="NCBI Taxonomy" id="880478"/>
    <lineage>
        <taxon>Bacteria</taxon>
        <taxon>Bacillati</taxon>
        <taxon>Bacillota</taxon>
        <taxon>Clostridia</taxon>
        <taxon>Thermoanaerobacterales</taxon>
        <taxon>Thermoanaerobacteraceae</taxon>
        <taxon>Thermoanaerobacter</taxon>
    </lineage>
</organism>
<evidence type="ECO:0000259" key="7">
    <source>
        <dbReference type="Pfam" id="PF01432"/>
    </source>
</evidence>
<evidence type="ECO:0000259" key="8">
    <source>
        <dbReference type="Pfam" id="PF08439"/>
    </source>
</evidence>
<proteinExistence type="inferred from homology"/>
<dbReference type="SUPFAM" id="SSF55486">
    <property type="entry name" value="Metalloproteases ('zincins'), catalytic domain"/>
    <property type="match status" value="1"/>
</dbReference>
<dbReference type="InterPro" id="IPR013647">
    <property type="entry name" value="OligopepF_N_dom"/>
</dbReference>
<protein>
    <recommendedName>
        <fullName evidence="6">Oligopeptidase F</fullName>
        <ecNumber evidence="6">3.4.24.-</ecNumber>
    </recommendedName>
</protein>
<dbReference type="NCBIfam" id="TIGR00181">
    <property type="entry name" value="pepF"/>
    <property type="match status" value="1"/>
</dbReference>
<dbReference type="InterPro" id="IPR034009">
    <property type="entry name" value="M3B_PepF_4"/>
</dbReference>
<keyword evidence="3 6" id="KW-0378">Hydrolase</keyword>
<evidence type="ECO:0000256" key="1">
    <source>
        <dbReference type="ARBA" id="ARBA00022670"/>
    </source>
</evidence>
<feature type="domain" description="Oligopeptidase F N-terminal" evidence="8">
    <location>
        <begin position="141"/>
        <end position="207"/>
    </location>
</feature>
<evidence type="ECO:0000256" key="5">
    <source>
        <dbReference type="ARBA" id="ARBA00023049"/>
    </source>
</evidence>
<evidence type="ECO:0000256" key="2">
    <source>
        <dbReference type="ARBA" id="ARBA00022723"/>
    </source>
</evidence>